<protein>
    <recommendedName>
        <fullName evidence="5">Fungal N-terminal domain-containing protein</fullName>
    </recommendedName>
</protein>
<evidence type="ECO:0000313" key="4">
    <source>
        <dbReference type="Proteomes" id="UP000242519"/>
    </source>
</evidence>
<dbReference type="OrthoDB" id="1394818at2759"/>
<dbReference type="InParanoid" id="A0A218Z2Z7"/>
<gene>
    <name evidence="3" type="ORF">B2J93_3195</name>
</gene>
<dbReference type="EMBL" id="MZNU01000236">
    <property type="protein sequence ID" value="OWP02407.1"/>
    <property type="molecule type" value="Genomic_DNA"/>
</dbReference>
<proteinExistence type="predicted"/>
<reference evidence="3 4" key="1">
    <citation type="submission" date="2017-04" db="EMBL/GenBank/DDBJ databases">
        <title>Draft genome sequence of Marssonina coronaria NL1: causal agent of apple blotch.</title>
        <authorList>
            <person name="Cheng Q."/>
        </authorList>
    </citation>
    <scope>NUCLEOTIDE SEQUENCE [LARGE SCALE GENOMIC DNA]</scope>
    <source>
        <strain evidence="3 4">NL1</strain>
    </source>
</reference>
<feature type="region of interest" description="Disordered" evidence="1">
    <location>
        <begin position="353"/>
        <end position="388"/>
    </location>
</feature>
<accession>A0A218Z2Z7</accession>
<feature type="chain" id="PRO_5013233830" description="Fungal N-terminal domain-containing protein" evidence="2">
    <location>
        <begin position="25"/>
        <end position="388"/>
    </location>
</feature>
<name>A0A218Z2Z7_9HELO</name>
<dbReference type="AlphaFoldDB" id="A0A218Z2Z7"/>
<sequence length="388" mass="42575">MAELNTPTSISAFLTLALRLAADASDFATTAGTTSAECRQLGLEISLFCSTLKQVQSKIGEAGKSRYSTCASRQTQHIVDHCWDVLMSIDALFARPRSSAGLKDDAMHKAILTLSHPGTHMLRKALEACLITLHILLHSMEFAGCLTSKRLSVVELATEEKAIAMIINSLKVSRNLAIESLESFEDERMDCRPSMGVEATQRRSNLRPGNKLRKTRRGTRLQDIAEKPEISAPGPKGKISAWVKDLVVDEGKYSLISLEFQQCSWSPTLAMTLDPVDVRTPYPSMPELGTGEAVSGRTISSPVVARDMVPAEVGTTSQQTNTTSHHHPLFISLPAEVDGDELYLDTEPAEQRLVRAATERPLQTLSTSKEKTRDRRPLLFSGETEGDR</sequence>
<keyword evidence="4" id="KW-1185">Reference proteome</keyword>
<dbReference type="Proteomes" id="UP000242519">
    <property type="component" value="Unassembled WGS sequence"/>
</dbReference>
<organism evidence="3 4">
    <name type="scientific">Diplocarpon coronariae</name>
    <dbReference type="NCBI Taxonomy" id="2795749"/>
    <lineage>
        <taxon>Eukaryota</taxon>
        <taxon>Fungi</taxon>
        <taxon>Dikarya</taxon>
        <taxon>Ascomycota</taxon>
        <taxon>Pezizomycotina</taxon>
        <taxon>Leotiomycetes</taxon>
        <taxon>Helotiales</taxon>
        <taxon>Drepanopezizaceae</taxon>
        <taxon>Diplocarpon</taxon>
    </lineage>
</organism>
<dbReference type="STRING" id="503106.A0A218Z2Z7"/>
<comment type="caution">
    <text evidence="3">The sequence shown here is derived from an EMBL/GenBank/DDBJ whole genome shotgun (WGS) entry which is preliminary data.</text>
</comment>
<feature type="region of interest" description="Disordered" evidence="1">
    <location>
        <begin position="197"/>
        <end position="217"/>
    </location>
</feature>
<feature type="compositionally biased region" description="Basic and acidic residues" evidence="1">
    <location>
        <begin position="368"/>
        <end position="377"/>
    </location>
</feature>
<evidence type="ECO:0008006" key="5">
    <source>
        <dbReference type="Google" id="ProtNLM"/>
    </source>
</evidence>
<keyword evidence="2" id="KW-0732">Signal</keyword>
<evidence type="ECO:0000256" key="1">
    <source>
        <dbReference type="SAM" id="MobiDB-lite"/>
    </source>
</evidence>
<feature type="signal peptide" evidence="2">
    <location>
        <begin position="1"/>
        <end position="24"/>
    </location>
</feature>
<evidence type="ECO:0000256" key="2">
    <source>
        <dbReference type="SAM" id="SignalP"/>
    </source>
</evidence>
<evidence type="ECO:0000313" key="3">
    <source>
        <dbReference type="EMBL" id="OWP02407.1"/>
    </source>
</evidence>